<proteinExistence type="inferred from homology"/>
<dbReference type="PROSITE" id="PS50928">
    <property type="entry name" value="ABC_TM1"/>
    <property type="match status" value="1"/>
</dbReference>
<evidence type="ECO:0000256" key="7">
    <source>
        <dbReference type="RuleBase" id="RU363032"/>
    </source>
</evidence>
<dbReference type="Gene3D" id="1.10.3720.10">
    <property type="entry name" value="MetI-like"/>
    <property type="match status" value="1"/>
</dbReference>
<sequence>MSDTLILAKETNWEFLSPIFRDSIVETLYMAVWALVAGGVFGLILGILLYTTRSGGILANRPAFWTINVLVNVIRPIPFIILLTALGPLTKVVVGTTIGINAATFAIVVAASFGAARIVEQNLVSIDPGVVEAARAMGASPLRIIFTVIIPEALGPLILGFTFMFIAIVDMTAMAGYIGAGGLGDFAIQYGYRAFDWNVTYVTLAVIIVIVQIAQLAGNWLARRIMRR</sequence>
<evidence type="ECO:0000259" key="8">
    <source>
        <dbReference type="PROSITE" id="PS50928"/>
    </source>
</evidence>
<comment type="caution">
    <text evidence="10">The sequence shown here is derived from an EMBL/GenBank/DDBJ whole genome shotgun (WGS) entry which is preliminary data.</text>
</comment>
<feature type="transmembrane region" description="Helical" evidence="7">
    <location>
        <begin position="63"/>
        <end position="86"/>
    </location>
</feature>
<keyword evidence="6 7" id="KW-0472">Membrane</keyword>
<keyword evidence="4 7" id="KW-0812">Transmembrane</keyword>
<dbReference type="PANTHER" id="PTHR30450:SF14">
    <property type="entry name" value="TRANSPORTER, PERMEASE PROTEIN, PUTATIVE-RELATED"/>
    <property type="match status" value="1"/>
</dbReference>
<reference evidence="11 12" key="1">
    <citation type="submission" date="2018-01" db="EMBL/GenBank/DDBJ databases">
        <title>Twenty Corynebacterium bovis Genomes.</title>
        <authorList>
            <person name="Gulvik C.A."/>
        </authorList>
    </citation>
    <scope>NUCLEOTIDE SEQUENCE [LARGE SCALE GENOMIC DNA]</scope>
    <source>
        <strain evidence="10 12">16-2004</strain>
        <strain evidence="9 11">F6900</strain>
    </source>
</reference>
<feature type="domain" description="ABC transmembrane type-1" evidence="8">
    <location>
        <begin position="24"/>
        <end position="218"/>
    </location>
</feature>
<dbReference type="InterPro" id="IPR051322">
    <property type="entry name" value="AA_ABC_Transporter_Permease"/>
</dbReference>
<evidence type="ECO:0000313" key="11">
    <source>
        <dbReference type="Proteomes" id="UP000276526"/>
    </source>
</evidence>
<dbReference type="PANTHER" id="PTHR30450">
    <property type="entry name" value="ABC TRANSPORTER PERMEASE"/>
    <property type="match status" value="1"/>
</dbReference>
<dbReference type="InterPro" id="IPR035906">
    <property type="entry name" value="MetI-like_sf"/>
</dbReference>
<keyword evidence="3" id="KW-1003">Cell membrane</keyword>
<evidence type="ECO:0000256" key="3">
    <source>
        <dbReference type="ARBA" id="ARBA00022475"/>
    </source>
</evidence>
<dbReference type="AlphaFoldDB" id="A0A3R8RH82"/>
<keyword evidence="2 7" id="KW-0813">Transport</keyword>
<gene>
    <name evidence="10" type="ORF">CXF42_05085</name>
    <name evidence="9" type="ORF">CXF48_08110</name>
</gene>
<evidence type="ECO:0000313" key="9">
    <source>
        <dbReference type="EMBL" id="RRO86046.1"/>
    </source>
</evidence>
<protein>
    <submittedName>
        <fullName evidence="10">ABC transporter permease</fullName>
    </submittedName>
</protein>
<feature type="transmembrane region" description="Helical" evidence="7">
    <location>
        <begin position="153"/>
        <end position="179"/>
    </location>
</feature>
<dbReference type="Pfam" id="PF00528">
    <property type="entry name" value="BPD_transp_1"/>
    <property type="match status" value="1"/>
</dbReference>
<keyword evidence="12" id="KW-1185">Reference proteome</keyword>
<dbReference type="GO" id="GO:0048473">
    <property type="term" value="P:D-methionine transmembrane transport"/>
    <property type="evidence" value="ECO:0007669"/>
    <property type="project" value="TreeGrafter"/>
</dbReference>
<evidence type="ECO:0000256" key="4">
    <source>
        <dbReference type="ARBA" id="ARBA00022692"/>
    </source>
</evidence>
<keyword evidence="5 7" id="KW-1133">Transmembrane helix</keyword>
<dbReference type="RefSeq" id="WP_010266038.1">
    <property type="nucleotide sequence ID" value="NZ_CP066067.1"/>
</dbReference>
<dbReference type="Proteomes" id="UP000278422">
    <property type="component" value="Unassembled WGS sequence"/>
</dbReference>
<feature type="transmembrane region" description="Helical" evidence="7">
    <location>
        <begin position="28"/>
        <end position="51"/>
    </location>
</feature>
<dbReference type="InterPro" id="IPR000515">
    <property type="entry name" value="MetI-like"/>
</dbReference>
<dbReference type="Proteomes" id="UP000276526">
    <property type="component" value="Unassembled WGS sequence"/>
</dbReference>
<organism evidence="10 12">
    <name type="scientific">Corynebacterium bovis</name>
    <dbReference type="NCBI Taxonomy" id="36808"/>
    <lineage>
        <taxon>Bacteria</taxon>
        <taxon>Bacillati</taxon>
        <taxon>Actinomycetota</taxon>
        <taxon>Actinomycetes</taxon>
        <taxon>Mycobacteriales</taxon>
        <taxon>Corynebacteriaceae</taxon>
        <taxon>Corynebacterium</taxon>
    </lineage>
</organism>
<evidence type="ECO:0000256" key="6">
    <source>
        <dbReference type="ARBA" id="ARBA00023136"/>
    </source>
</evidence>
<dbReference type="EMBL" id="PQNK01000013">
    <property type="protein sequence ID" value="RRO86046.1"/>
    <property type="molecule type" value="Genomic_DNA"/>
</dbReference>
<evidence type="ECO:0000256" key="2">
    <source>
        <dbReference type="ARBA" id="ARBA00022448"/>
    </source>
</evidence>
<dbReference type="CDD" id="cd06261">
    <property type="entry name" value="TM_PBP2"/>
    <property type="match status" value="1"/>
</dbReference>
<accession>A0A3R8RH82</accession>
<evidence type="ECO:0000313" key="10">
    <source>
        <dbReference type="EMBL" id="RRQ04092.1"/>
    </source>
</evidence>
<dbReference type="EMBL" id="PQNQ01000011">
    <property type="protein sequence ID" value="RRQ04092.1"/>
    <property type="molecule type" value="Genomic_DNA"/>
</dbReference>
<dbReference type="OrthoDB" id="9793490at2"/>
<evidence type="ECO:0000256" key="5">
    <source>
        <dbReference type="ARBA" id="ARBA00022989"/>
    </source>
</evidence>
<comment type="subcellular location">
    <subcellularLocation>
        <location evidence="1 7">Cell membrane</location>
        <topology evidence="1 7">Multi-pass membrane protein</topology>
    </subcellularLocation>
</comment>
<dbReference type="SUPFAM" id="SSF161098">
    <property type="entry name" value="MetI-like"/>
    <property type="match status" value="1"/>
</dbReference>
<dbReference type="GeneID" id="60808021"/>
<comment type="similarity">
    <text evidence="7">Belongs to the binding-protein-dependent transport system permease family.</text>
</comment>
<feature type="transmembrane region" description="Helical" evidence="7">
    <location>
        <begin position="92"/>
        <end position="116"/>
    </location>
</feature>
<feature type="transmembrane region" description="Helical" evidence="7">
    <location>
        <begin position="199"/>
        <end position="222"/>
    </location>
</feature>
<evidence type="ECO:0000313" key="12">
    <source>
        <dbReference type="Proteomes" id="UP000278422"/>
    </source>
</evidence>
<evidence type="ECO:0000256" key="1">
    <source>
        <dbReference type="ARBA" id="ARBA00004651"/>
    </source>
</evidence>
<name>A0A3R8RH82_9CORY</name>
<dbReference type="GO" id="GO:0005886">
    <property type="term" value="C:plasma membrane"/>
    <property type="evidence" value="ECO:0007669"/>
    <property type="project" value="UniProtKB-SubCell"/>
</dbReference>